<dbReference type="RefSeq" id="WP_088258735.1">
    <property type="nucleotide sequence ID" value="NZ_NIDE01000017.1"/>
</dbReference>
<evidence type="ECO:0000313" key="1">
    <source>
        <dbReference type="EMBL" id="OWK35553.1"/>
    </source>
</evidence>
<dbReference type="OrthoDB" id="284970at2"/>
<name>A0A225D3M0_9BACT</name>
<keyword evidence="2" id="KW-1185">Reference proteome</keyword>
<gene>
    <name evidence="1" type="ORF">FRUB_08116</name>
</gene>
<proteinExistence type="predicted"/>
<evidence type="ECO:0000313" key="2">
    <source>
        <dbReference type="Proteomes" id="UP000214646"/>
    </source>
</evidence>
<sequence length="156" mass="17401">MLDAIALPLSEVPIALCDEHGLARRVHDREGLTELQFHWWQEPAFLPVRFDGCLRILPWGCKLRRGSRFPLGGWVAVEQVKAGAVAGARPEPVVVPARLMHVNGIWVVVDIGLRGIVLYDPSRGPVVYLLSRPSTSYFRNMTNQSPTMPVLVDQVI</sequence>
<organism evidence="1 2">
    <name type="scientific">Fimbriiglobus ruber</name>
    <dbReference type="NCBI Taxonomy" id="1908690"/>
    <lineage>
        <taxon>Bacteria</taxon>
        <taxon>Pseudomonadati</taxon>
        <taxon>Planctomycetota</taxon>
        <taxon>Planctomycetia</taxon>
        <taxon>Gemmatales</taxon>
        <taxon>Gemmataceae</taxon>
        <taxon>Fimbriiglobus</taxon>
    </lineage>
</organism>
<reference evidence="2" key="1">
    <citation type="submission" date="2017-06" db="EMBL/GenBank/DDBJ databases">
        <title>Genome analysis of Fimbriiglobus ruber SP5, the first member of the order Planctomycetales with confirmed chitinolytic capability.</title>
        <authorList>
            <person name="Ravin N.V."/>
            <person name="Rakitin A.L."/>
            <person name="Ivanova A.A."/>
            <person name="Beletsky A.V."/>
            <person name="Kulichevskaya I.S."/>
            <person name="Mardanov A.V."/>
            <person name="Dedysh S.N."/>
        </authorList>
    </citation>
    <scope>NUCLEOTIDE SEQUENCE [LARGE SCALE GENOMIC DNA]</scope>
    <source>
        <strain evidence="2">SP5</strain>
    </source>
</reference>
<accession>A0A225D3M0</accession>
<comment type="caution">
    <text evidence="1">The sequence shown here is derived from an EMBL/GenBank/DDBJ whole genome shotgun (WGS) entry which is preliminary data.</text>
</comment>
<dbReference type="EMBL" id="NIDE01000017">
    <property type="protein sequence ID" value="OWK35553.1"/>
    <property type="molecule type" value="Genomic_DNA"/>
</dbReference>
<dbReference type="Proteomes" id="UP000214646">
    <property type="component" value="Unassembled WGS sequence"/>
</dbReference>
<protein>
    <submittedName>
        <fullName evidence="1">Uncharacterized protein</fullName>
    </submittedName>
</protein>
<dbReference type="AlphaFoldDB" id="A0A225D3M0"/>